<dbReference type="Proteomes" id="UP001629156">
    <property type="component" value="Unassembled WGS sequence"/>
</dbReference>
<comment type="caution">
    <text evidence="1">The sequence shown here is derived from an EMBL/GenBank/DDBJ whole genome shotgun (WGS) entry which is preliminary data.</text>
</comment>
<dbReference type="Pfam" id="PF25594">
    <property type="entry name" value="GldB_lipo"/>
    <property type="match status" value="1"/>
</dbReference>
<dbReference type="PROSITE" id="PS51257">
    <property type="entry name" value="PROKAR_LIPOPROTEIN"/>
    <property type="match status" value="1"/>
</dbReference>
<dbReference type="NCBIfam" id="TIGR03514">
    <property type="entry name" value="GldB_lipo"/>
    <property type="match status" value="1"/>
</dbReference>
<reference evidence="1 2" key="1">
    <citation type="submission" date="2024-06" db="EMBL/GenBank/DDBJ databases">
        <authorList>
            <person name="Kaempfer P."/>
            <person name="Viver T."/>
        </authorList>
    </citation>
    <scope>NUCLEOTIDE SEQUENCE [LARGE SCALE GENOMIC DNA]</scope>
    <source>
        <strain evidence="1 2">ST-119</strain>
    </source>
</reference>
<protein>
    <submittedName>
        <fullName evidence="1">Gliding motility lipoprotein GldB</fullName>
    </submittedName>
</protein>
<dbReference type="EMBL" id="JBELPZ010000020">
    <property type="protein sequence ID" value="MFL9845685.1"/>
    <property type="molecule type" value="Genomic_DNA"/>
</dbReference>
<organism evidence="1 2">
    <name type="scientific">Flavobacterium rhizosphaerae</name>
    <dbReference type="NCBI Taxonomy" id="3163298"/>
    <lineage>
        <taxon>Bacteria</taxon>
        <taxon>Pseudomonadati</taxon>
        <taxon>Bacteroidota</taxon>
        <taxon>Flavobacteriia</taxon>
        <taxon>Flavobacteriales</taxon>
        <taxon>Flavobacteriaceae</taxon>
        <taxon>Flavobacterium</taxon>
    </lineage>
</organism>
<keyword evidence="1" id="KW-0449">Lipoprotein</keyword>
<accession>A0ABW8Z2B1</accession>
<dbReference type="InterPro" id="IPR019853">
    <property type="entry name" value="GldB-like"/>
</dbReference>
<evidence type="ECO:0000313" key="1">
    <source>
        <dbReference type="EMBL" id="MFL9845685.1"/>
    </source>
</evidence>
<keyword evidence="2" id="KW-1185">Reference proteome</keyword>
<evidence type="ECO:0000313" key="2">
    <source>
        <dbReference type="Proteomes" id="UP001629156"/>
    </source>
</evidence>
<sequence length="321" mass="37670">MKKNIIILFAVLIVFSCKKENETEEKIAEIPVEEIAIERFDKLFFETKPENLPGLKKKFPFLFPANVPDAEWVEKQNNEFERKLYTEVQKKYPDLDTLQQNITSLYRHIKFYYPETPRPRVITLVYDNLDMKCVYEDGLILIPLSLYLGKDNELYVSSMDKYHLQEHEPSQIVPDIVTAFSSGKIAPPADRTLLSLMVFYGKQLYLKDLLIPDVGDNDKIGYTKEQEAWAEVNEEEIWRYFVDRKLLFDNDSKLPGRFINPAPFSKFYLELDNESPGRLGQWLGWQIVRAYAQNNKNVPLQELMATDARTIFENSKYKPKK</sequence>
<dbReference type="RefSeq" id="WP_408085966.1">
    <property type="nucleotide sequence ID" value="NZ_JBELPZ010000020.1"/>
</dbReference>
<gene>
    <name evidence="1" type="primary">gldB</name>
    <name evidence="1" type="ORF">ABS766_14780</name>
</gene>
<name>A0ABW8Z2B1_9FLAO</name>
<proteinExistence type="predicted"/>